<evidence type="ECO:0000313" key="2">
    <source>
        <dbReference type="Proteomes" id="UP000187203"/>
    </source>
</evidence>
<dbReference type="AlphaFoldDB" id="A0A1R3GMZ0"/>
<comment type="caution">
    <text evidence="1">The sequence shown here is derived from an EMBL/GenBank/DDBJ whole genome shotgun (WGS) entry which is preliminary data.</text>
</comment>
<sequence length="81" mass="9225">MANKADQIYVARNKEEVDLNRFMMEEVPDEILSIIISFLSVKEALDPTRRSNFPKVHATVGIHVAIQLSQSSRRSRIPCGR</sequence>
<keyword evidence="2" id="KW-1185">Reference proteome</keyword>
<proteinExistence type="predicted"/>
<name>A0A1R3GMZ0_9ROSI</name>
<gene>
    <name evidence="1" type="ORF">COLO4_34221</name>
</gene>
<dbReference type="Proteomes" id="UP000187203">
    <property type="component" value="Unassembled WGS sequence"/>
</dbReference>
<reference evidence="2" key="1">
    <citation type="submission" date="2013-09" db="EMBL/GenBank/DDBJ databases">
        <title>Corchorus olitorius genome sequencing.</title>
        <authorList>
            <person name="Alam M."/>
            <person name="Haque M.S."/>
            <person name="Islam M.S."/>
            <person name="Emdad E.M."/>
            <person name="Islam M.M."/>
            <person name="Ahmed B."/>
            <person name="Halim A."/>
            <person name="Hossen Q.M.M."/>
            <person name="Hossain M.Z."/>
            <person name="Ahmed R."/>
            <person name="Khan M.M."/>
            <person name="Islam R."/>
            <person name="Rashid M.M."/>
            <person name="Khan S.A."/>
            <person name="Rahman M.S."/>
            <person name="Alam M."/>
            <person name="Yahiya A.S."/>
            <person name="Khan M.S."/>
            <person name="Azam M.S."/>
            <person name="Haque T."/>
            <person name="Lashkar M.Z.H."/>
            <person name="Akhand A.I."/>
            <person name="Morshed G."/>
            <person name="Roy S."/>
            <person name="Uddin K.S."/>
            <person name="Rabeya T."/>
            <person name="Hossain A.S."/>
            <person name="Chowdhury A."/>
            <person name="Snigdha A.R."/>
            <person name="Mortoza M.S."/>
            <person name="Matin S.A."/>
            <person name="Hoque S.M.E."/>
            <person name="Islam M.K."/>
            <person name="Roy D.K."/>
            <person name="Haider R."/>
            <person name="Moosa M.M."/>
            <person name="Elias S.M."/>
            <person name="Hasan A.M."/>
            <person name="Jahan S."/>
            <person name="Shafiuddin M."/>
            <person name="Mahmood N."/>
            <person name="Shommy N.S."/>
        </authorList>
    </citation>
    <scope>NUCLEOTIDE SEQUENCE [LARGE SCALE GENOMIC DNA]</scope>
    <source>
        <strain evidence="2">cv. O-4</strain>
    </source>
</reference>
<organism evidence="1 2">
    <name type="scientific">Corchorus olitorius</name>
    <dbReference type="NCBI Taxonomy" id="93759"/>
    <lineage>
        <taxon>Eukaryota</taxon>
        <taxon>Viridiplantae</taxon>
        <taxon>Streptophyta</taxon>
        <taxon>Embryophyta</taxon>
        <taxon>Tracheophyta</taxon>
        <taxon>Spermatophyta</taxon>
        <taxon>Magnoliopsida</taxon>
        <taxon>eudicotyledons</taxon>
        <taxon>Gunneridae</taxon>
        <taxon>Pentapetalae</taxon>
        <taxon>rosids</taxon>
        <taxon>malvids</taxon>
        <taxon>Malvales</taxon>
        <taxon>Malvaceae</taxon>
        <taxon>Grewioideae</taxon>
        <taxon>Apeibeae</taxon>
        <taxon>Corchorus</taxon>
    </lineage>
</organism>
<dbReference type="EMBL" id="AWUE01022149">
    <property type="protein sequence ID" value="OMO59432.1"/>
    <property type="molecule type" value="Genomic_DNA"/>
</dbReference>
<protein>
    <submittedName>
        <fullName evidence="1">F-box protein</fullName>
    </submittedName>
</protein>
<accession>A0A1R3GMZ0</accession>
<evidence type="ECO:0000313" key="1">
    <source>
        <dbReference type="EMBL" id="OMO59432.1"/>
    </source>
</evidence>